<dbReference type="OrthoDB" id="6372248at2"/>
<feature type="transmembrane region" description="Helical" evidence="1">
    <location>
        <begin position="74"/>
        <end position="91"/>
    </location>
</feature>
<evidence type="ECO:0000313" key="2">
    <source>
        <dbReference type="EMBL" id="PAU81700.1"/>
    </source>
</evidence>
<feature type="transmembrane region" description="Helical" evidence="1">
    <location>
        <begin position="252"/>
        <end position="275"/>
    </location>
</feature>
<protein>
    <submittedName>
        <fullName evidence="2">Short-chain dehydrogenase</fullName>
    </submittedName>
</protein>
<proteinExistence type="predicted"/>
<feature type="transmembrane region" description="Helical" evidence="1">
    <location>
        <begin position="281"/>
        <end position="302"/>
    </location>
</feature>
<feature type="transmembrane region" description="Helical" evidence="1">
    <location>
        <begin position="127"/>
        <end position="145"/>
    </location>
</feature>
<reference evidence="2 3" key="1">
    <citation type="submission" date="2017-08" db="EMBL/GenBank/DDBJ databases">
        <title>Halovibrio sewagensis sp. nov., isolated from wastewater of high salinity.</title>
        <authorList>
            <person name="Dong X."/>
            <person name="Zhang G."/>
        </authorList>
    </citation>
    <scope>NUCLEOTIDE SEQUENCE [LARGE SCALE GENOMIC DNA]</scope>
    <source>
        <strain evidence="2 3">YL5-2</strain>
    </source>
</reference>
<keyword evidence="3" id="KW-1185">Reference proteome</keyword>
<sequence>MPRSREKRLKSHRFFFPAACLHAAIALPLSMAAMLAGWSWAPGLAGGHHGHEMVFGFALAVIAGYTLGPQPKRWLAALFGLWLTARLGYALAPGFWLSQLLSPAFALLLAWRVVPRFNAAKKWRNRMLVPLMVSLCGLPLLWLMLPLLPVPEATTLLYTGVTLLLLLMTFMSGRLIAPAVAGTLEKRGITQEARVQPRIEAALILMLGLAAALTLLPLPVLPSGALLAAAGILILIRTVRWRLWLCLDRPDLLGLALGTVWLAAGALGMGLAWLLGRDPSALLHLITVGALGTLTIGVMLRIHYHAIRRQPPPSGVLMATLAPVALAALARLAAGPVPWSTPGLLWTAAGAWSLAYAFTAGALLLSR</sequence>
<dbReference type="AlphaFoldDB" id="A0A2A2FA22"/>
<evidence type="ECO:0000256" key="1">
    <source>
        <dbReference type="SAM" id="Phobius"/>
    </source>
</evidence>
<organism evidence="2 3">
    <name type="scientific">Halovibrio salipaludis</name>
    <dbReference type="NCBI Taxonomy" id="2032626"/>
    <lineage>
        <taxon>Bacteria</taxon>
        <taxon>Pseudomonadati</taxon>
        <taxon>Pseudomonadota</taxon>
        <taxon>Gammaproteobacteria</taxon>
        <taxon>Oceanospirillales</taxon>
        <taxon>Halomonadaceae</taxon>
        <taxon>Halovibrio</taxon>
    </lineage>
</organism>
<dbReference type="RefSeq" id="WP_095615804.1">
    <property type="nucleotide sequence ID" value="NZ_NSKD01000001.1"/>
</dbReference>
<feature type="transmembrane region" description="Helical" evidence="1">
    <location>
        <begin position="157"/>
        <end position="177"/>
    </location>
</feature>
<feature type="transmembrane region" description="Helical" evidence="1">
    <location>
        <begin position="198"/>
        <end position="218"/>
    </location>
</feature>
<accession>A0A2A2FA22</accession>
<dbReference type="EMBL" id="NSKD01000001">
    <property type="protein sequence ID" value="PAU81700.1"/>
    <property type="molecule type" value="Genomic_DNA"/>
</dbReference>
<keyword evidence="1" id="KW-0472">Membrane</keyword>
<keyword evidence="1" id="KW-0812">Transmembrane</keyword>
<dbReference type="InterPro" id="IPR010266">
    <property type="entry name" value="NnrS"/>
</dbReference>
<feature type="transmembrane region" description="Helical" evidence="1">
    <location>
        <begin position="224"/>
        <end position="240"/>
    </location>
</feature>
<feature type="transmembrane region" description="Helical" evidence="1">
    <location>
        <begin position="97"/>
        <end position="115"/>
    </location>
</feature>
<feature type="transmembrane region" description="Helical" evidence="1">
    <location>
        <begin position="48"/>
        <end position="67"/>
    </location>
</feature>
<name>A0A2A2FA22_9GAMM</name>
<dbReference type="Proteomes" id="UP000218896">
    <property type="component" value="Unassembled WGS sequence"/>
</dbReference>
<evidence type="ECO:0000313" key="3">
    <source>
        <dbReference type="Proteomes" id="UP000218896"/>
    </source>
</evidence>
<gene>
    <name evidence="2" type="ORF">CK501_00685</name>
</gene>
<dbReference type="Pfam" id="PF05940">
    <property type="entry name" value="NnrS"/>
    <property type="match status" value="1"/>
</dbReference>
<keyword evidence="1" id="KW-1133">Transmembrane helix</keyword>
<comment type="caution">
    <text evidence="2">The sequence shown here is derived from an EMBL/GenBank/DDBJ whole genome shotgun (WGS) entry which is preliminary data.</text>
</comment>
<feature type="transmembrane region" description="Helical" evidence="1">
    <location>
        <begin position="345"/>
        <end position="365"/>
    </location>
</feature>
<feature type="transmembrane region" description="Helical" evidence="1">
    <location>
        <begin position="314"/>
        <end position="333"/>
    </location>
</feature>